<dbReference type="Pfam" id="PF13715">
    <property type="entry name" value="CarbopepD_reg_2"/>
    <property type="match status" value="1"/>
</dbReference>
<evidence type="ECO:0000256" key="6">
    <source>
        <dbReference type="ARBA" id="ARBA00023237"/>
    </source>
</evidence>
<comment type="subcellular location">
    <subcellularLocation>
        <location evidence="1 7">Cell outer membrane</location>
        <topology evidence="1 7">Multi-pass membrane protein</topology>
    </subcellularLocation>
</comment>
<dbReference type="Pfam" id="PF07715">
    <property type="entry name" value="Plug"/>
    <property type="match status" value="1"/>
</dbReference>
<dbReference type="InterPro" id="IPR023996">
    <property type="entry name" value="TonB-dep_OMP_SusC/RagA"/>
</dbReference>
<accession>A0A1N7QFI7</accession>
<evidence type="ECO:0000256" key="2">
    <source>
        <dbReference type="ARBA" id="ARBA00022448"/>
    </source>
</evidence>
<dbReference type="EMBL" id="FTOR01000005">
    <property type="protein sequence ID" value="SIT21633.1"/>
    <property type="molecule type" value="Genomic_DNA"/>
</dbReference>
<dbReference type="Gene3D" id="2.170.130.10">
    <property type="entry name" value="TonB-dependent receptor, plug domain"/>
    <property type="match status" value="1"/>
</dbReference>
<feature type="domain" description="Secretin/TonB short N-terminal" evidence="8">
    <location>
        <begin position="80"/>
        <end position="131"/>
    </location>
</feature>
<dbReference type="InterPro" id="IPR023997">
    <property type="entry name" value="TonB-dep_OMP_SusC/RagA_CS"/>
</dbReference>
<sequence>MQIMQKTAIGSSRGRRVLMPLPTWLSLPAKTLLVMKLTVLLLTVAFIQVQAAGLAQTVTLSKKEVSLKELFAEIKQQTGYVVFYNKNLLAEGKPVSVSATNMPLEQFLGVALKGQSFTFRIEDKTILLVRKQEQHTNNYAGVLEELPLAAAPEDHEIKGYITDTAGYALSGVSVSVRGKNKITSTDVKGRFVIEALPGDVLVITLIGHETVNYQVVNGVHSVTLKLVPKVDNLSDVVLEVNTGYQILSKSSFIGSAATVSGKSLYLNGVNTLEQALQGKLAGVVIQNTSGLTGVRQRTVVRGVSTLSGSQDPVWVVDGIIQQDPLPFKAQELNTSGGITKDNFDYIRNFVGNSINWLNPNDIEDITVLKDAAATAIYGVKAANGVIVITTKRGRSGPANINYSTSFSVTDKVNYNKLNMMSSKERVAVSREIYSRGLIASSAGNDIGYAGALNDYLYKKTISAEEFDAKVAAMEAQNTDWFDILFRKPFSTNHTISISGGSNNTSYYTSLGYNTSAGTAIGNDTKGYSANVSVMSRISNKLTISSRLSASSKRTNGFYQFDAYGYASTINRILPAYNADGSLAYYKSTKGYLYNAVNERDNTGNTNKVLSANAVLEANYEIIPGLKFQTLFSYNSISTNGETYATERSNYVASTLRYSDYGTVKATDAAYAGSRLPSGGELNEMTSTSNAWNWRNSISYSKVFRQKHVIGFMFGHELQSSRYNGFQVTQYGYLPDRGKSFAYVPVTVTNSGISSANSLLTPANINPKVTDNLSNNMGMYLTGSYSYDNRYVANFSVRTDRSNRFGQFTNEKFNPVYAGGVRWNIANEKWFQSSYWLTTLSARASVGYQRNIAAGASPDLIVKLSSNADNTPAVDPYTGDYLLTISKLPYGDLRWEQNLSVNLGLDLSLFNNKVQVSAEYYTKRGKDMITSLNVPVEYGVASMLVNGGSMNNTGYELTAAFVPVRTKNFTWSMSVNTSKNTNKVTKVGVSQLNTYQTAVSGNLLKDGAAVTGFYAFRYKGIDQTNGQPMIDLSYKQGADVVNDPTTYMQYMGKADPDFTSGIGMNFRYKMFTLGTSFYLQLGGKKFLAPLYTTVNDLPSEYQNLSRNILDRWVPGSSNATVPGLPDKSVANVLLPNGKTYVNPYEMYNNSTDRVVNASNLRCNNINLTYMLNSKVARKIFCKTVNIGAGVSNVFSINSKGFRGIDPEVATGGQPRTRTYSCNINVSF</sequence>
<dbReference type="PROSITE" id="PS52016">
    <property type="entry name" value="TONB_DEPENDENT_REC_3"/>
    <property type="match status" value="1"/>
</dbReference>
<dbReference type="NCBIfam" id="TIGR04057">
    <property type="entry name" value="SusC_RagA_signa"/>
    <property type="match status" value="1"/>
</dbReference>
<organism evidence="10 11">
    <name type="scientific">Filimonas lacunae</name>
    <dbReference type="NCBI Taxonomy" id="477680"/>
    <lineage>
        <taxon>Bacteria</taxon>
        <taxon>Pseudomonadati</taxon>
        <taxon>Bacteroidota</taxon>
        <taxon>Chitinophagia</taxon>
        <taxon>Chitinophagales</taxon>
        <taxon>Chitinophagaceae</taxon>
        <taxon>Filimonas</taxon>
    </lineage>
</organism>
<keyword evidence="4 7" id="KW-0812">Transmembrane</keyword>
<reference evidence="11" key="1">
    <citation type="submission" date="2017-01" db="EMBL/GenBank/DDBJ databases">
        <authorList>
            <person name="Varghese N."/>
            <person name="Submissions S."/>
        </authorList>
    </citation>
    <scope>NUCLEOTIDE SEQUENCE [LARGE SCALE GENOMIC DNA]</scope>
    <source>
        <strain evidence="11">DSM 21054</strain>
    </source>
</reference>
<dbReference type="STRING" id="477680.SAMN05421788_105170"/>
<dbReference type="InterPro" id="IPR037066">
    <property type="entry name" value="Plug_dom_sf"/>
</dbReference>
<dbReference type="InterPro" id="IPR036942">
    <property type="entry name" value="Beta-barrel_TonB_sf"/>
</dbReference>
<dbReference type="InterPro" id="IPR012910">
    <property type="entry name" value="Plug_dom"/>
</dbReference>
<comment type="similarity">
    <text evidence="7">Belongs to the TonB-dependent receptor family.</text>
</comment>
<protein>
    <submittedName>
        <fullName evidence="10">TonB-linked outer membrane protein, SusC/RagA family</fullName>
    </submittedName>
</protein>
<dbReference type="SUPFAM" id="SSF56935">
    <property type="entry name" value="Porins"/>
    <property type="match status" value="1"/>
</dbReference>
<dbReference type="InterPro" id="IPR011662">
    <property type="entry name" value="Secretin/TonB_short_N"/>
</dbReference>
<evidence type="ECO:0000256" key="5">
    <source>
        <dbReference type="ARBA" id="ARBA00023136"/>
    </source>
</evidence>
<dbReference type="InterPro" id="IPR039426">
    <property type="entry name" value="TonB-dep_rcpt-like"/>
</dbReference>
<evidence type="ECO:0000259" key="9">
    <source>
        <dbReference type="Pfam" id="PF07715"/>
    </source>
</evidence>
<dbReference type="Pfam" id="PF07660">
    <property type="entry name" value="STN"/>
    <property type="match status" value="1"/>
</dbReference>
<feature type="domain" description="TonB-dependent receptor plug" evidence="9">
    <location>
        <begin position="252"/>
        <end position="385"/>
    </location>
</feature>
<keyword evidence="5 7" id="KW-0472">Membrane</keyword>
<dbReference type="InterPro" id="IPR008969">
    <property type="entry name" value="CarboxyPept-like_regulatory"/>
</dbReference>
<keyword evidence="11" id="KW-1185">Reference proteome</keyword>
<evidence type="ECO:0000259" key="8">
    <source>
        <dbReference type="Pfam" id="PF07660"/>
    </source>
</evidence>
<evidence type="ECO:0000256" key="4">
    <source>
        <dbReference type="ARBA" id="ARBA00022692"/>
    </source>
</evidence>
<dbReference type="SUPFAM" id="SSF49464">
    <property type="entry name" value="Carboxypeptidase regulatory domain-like"/>
    <property type="match status" value="1"/>
</dbReference>
<dbReference type="Gene3D" id="2.40.170.20">
    <property type="entry name" value="TonB-dependent receptor, beta-barrel domain"/>
    <property type="match status" value="1"/>
</dbReference>
<evidence type="ECO:0000313" key="11">
    <source>
        <dbReference type="Proteomes" id="UP000186917"/>
    </source>
</evidence>
<dbReference type="Proteomes" id="UP000186917">
    <property type="component" value="Unassembled WGS sequence"/>
</dbReference>
<dbReference type="Gene3D" id="2.60.40.1120">
    <property type="entry name" value="Carboxypeptidase-like, regulatory domain"/>
    <property type="match status" value="1"/>
</dbReference>
<dbReference type="GO" id="GO:0009279">
    <property type="term" value="C:cell outer membrane"/>
    <property type="evidence" value="ECO:0007669"/>
    <property type="project" value="UniProtKB-SubCell"/>
</dbReference>
<gene>
    <name evidence="10" type="ORF">SAMN05421788_105170</name>
</gene>
<evidence type="ECO:0000256" key="1">
    <source>
        <dbReference type="ARBA" id="ARBA00004571"/>
    </source>
</evidence>
<dbReference type="AlphaFoldDB" id="A0A1N7QFI7"/>
<name>A0A1N7QFI7_9BACT</name>
<keyword evidence="6 7" id="KW-0998">Cell outer membrane</keyword>
<keyword evidence="3 7" id="KW-1134">Transmembrane beta strand</keyword>
<keyword evidence="2 7" id="KW-0813">Transport</keyword>
<proteinExistence type="inferred from homology"/>
<evidence type="ECO:0000313" key="10">
    <source>
        <dbReference type="EMBL" id="SIT21633.1"/>
    </source>
</evidence>
<evidence type="ECO:0000256" key="3">
    <source>
        <dbReference type="ARBA" id="ARBA00022452"/>
    </source>
</evidence>
<dbReference type="NCBIfam" id="TIGR04056">
    <property type="entry name" value="OMP_RagA_SusC"/>
    <property type="match status" value="1"/>
</dbReference>
<evidence type="ECO:0000256" key="7">
    <source>
        <dbReference type="PROSITE-ProRule" id="PRU01360"/>
    </source>
</evidence>